<keyword evidence="2" id="KW-0614">Plasmid</keyword>
<keyword evidence="3" id="KW-1185">Reference proteome</keyword>
<evidence type="ECO:0000313" key="2">
    <source>
        <dbReference type="EMBL" id="ANJ76262.1"/>
    </source>
</evidence>
<evidence type="ECO:0000313" key="3">
    <source>
        <dbReference type="Proteomes" id="UP000078572"/>
    </source>
</evidence>
<organism evidence="2 3">
    <name type="scientific">Ralstonia insidiosa</name>
    <dbReference type="NCBI Taxonomy" id="190721"/>
    <lineage>
        <taxon>Bacteria</taxon>
        <taxon>Pseudomonadati</taxon>
        <taxon>Pseudomonadota</taxon>
        <taxon>Betaproteobacteria</taxon>
        <taxon>Burkholderiales</taxon>
        <taxon>Burkholderiaceae</taxon>
        <taxon>Ralstonia</taxon>
    </lineage>
</organism>
<name>A0A192A7I4_9RALS</name>
<evidence type="ECO:0000256" key="1">
    <source>
        <dbReference type="SAM" id="Phobius"/>
    </source>
</evidence>
<feature type="transmembrane region" description="Helical" evidence="1">
    <location>
        <begin position="58"/>
        <end position="80"/>
    </location>
</feature>
<accession>A0A192A7I4</accession>
<feature type="transmembrane region" description="Helical" evidence="1">
    <location>
        <begin position="100"/>
        <end position="130"/>
    </location>
</feature>
<keyword evidence="1" id="KW-0812">Transmembrane</keyword>
<dbReference type="RefSeq" id="WP_064809138.1">
    <property type="nucleotide sequence ID" value="NZ_JAQPZM010000004.1"/>
</dbReference>
<dbReference type="EMBL" id="CP016024">
    <property type="protein sequence ID" value="ANJ76262.1"/>
    <property type="molecule type" value="Genomic_DNA"/>
</dbReference>
<protein>
    <recommendedName>
        <fullName evidence="4">Transmembrane protein</fullName>
    </recommendedName>
</protein>
<dbReference type="AlphaFoldDB" id="A0A192A7I4"/>
<reference evidence="3" key="1">
    <citation type="submission" date="2016-06" db="EMBL/GenBank/DDBJ databases">
        <authorList>
            <person name="Xu Y."/>
            <person name="Nagy A."/>
            <person name="Yan X."/>
            <person name="Kim S.W."/>
            <person name="Haley B."/>
            <person name="Liu N.T."/>
            <person name="Nou X."/>
        </authorList>
    </citation>
    <scope>NUCLEOTIDE SEQUENCE [LARGE SCALE GENOMIC DNA]</scope>
    <source>
        <strain evidence="3">ATCC 49129</strain>
        <plasmid evidence="3">pri-1</plasmid>
    </source>
</reference>
<gene>
    <name evidence="2" type="ORF">A9Y76_27015</name>
</gene>
<sequence length="154" mass="16891">MPSLPNAARLMIPLWTVSVQPFKKFGSRSVTLTRMVSSNDTKMVINERKSQMKIAHRFALSMGCVLIYSMIAIGLFFIVHRAWNGVCGNLSLSPMADNPPLGLCALSGLALLAYLPLAGAGVVYLVAWIYRRLRGADKASELPNEFISPVPRAR</sequence>
<keyword evidence="1" id="KW-0472">Membrane</keyword>
<proteinExistence type="predicted"/>
<geneLocation type="plasmid" evidence="3">
    <name>pri-1</name>
</geneLocation>
<keyword evidence="1" id="KW-1133">Transmembrane helix</keyword>
<evidence type="ECO:0008006" key="4">
    <source>
        <dbReference type="Google" id="ProtNLM"/>
    </source>
</evidence>
<dbReference type="Proteomes" id="UP000078572">
    <property type="component" value="Plasmid pRI-1"/>
</dbReference>